<evidence type="ECO:0000256" key="2">
    <source>
        <dbReference type="ARBA" id="ARBA00022723"/>
    </source>
</evidence>
<evidence type="ECO:0000259" key="9">
    <source>
        <dbReference type="Pfam" id="PF04909"/>
    </source>
</evidence>
<comment type="similarity">
    <text evidence="1">Belongs to the metallo-dependent hydrolases superfamily. ACMSD family.</text>
</comment>
<keyword evidence="11" id="KW-1185">Reference proteome</keyword>
<evidence type="ECO:0000256" key="7">
    <source>
        <dbReference type="ARBA" id="ARBA00038889"/>
    </source>
</evidence>
<dbReference type="GO" id="GO:0046872">
    <property type="term" value="F:metal ion binding"/>
    <property type="evidence" value="ECO:0007669"/>
    <property type="project" value="UniProtKB-KW"/>
</dbReference>
<proteinExistence type="inferred from homology"/>
<dbReference type="InterPro" id="IPR032466">
    <property type="entry name" value="Metal_Hydrolase"/>
</dbReference>
<dbReference type="EMBL" id="KQ030519">
    <property type="protein sequence ID" value="KJZ75228.1"/>
    <property type="molecule type" value="Genomic_DNA"/>
</dbReference>
<reference evidence="10 11" key="1">
    <citation type="journal article" date="2014" name="Genome Biol. Evol.">
        <title>Comparative genomics and transcriptomics analyses reveal divergent lifestyle features of nematode endoparasitic fungus Hirsutella minnesotensis.</title>
        <authorList>
            <person name="Lai Y."/>
            <person name="Liu K."/>
            <person name="Zhang X."/>
            <person name="Zhang X."/>
            <person name="Li K."/>
            <person name="Wang N."/>
            <person name="Shu C."/>
            <person name="Wu Y."/>
            <person name="Wang C."/>
            <person name="Bushley K.E."/>
            <person name="Xiang M."/>
            <person name="Liu X."/>
        </authorList>
    </citation>
    <scope>NUCLEOTIDE SEQUENCE [LARGE SCALE GENOMIC DNA]</scope>
    <source>
        <strain evidence="10 11">3608</strain>
    </source>
</reference>
<dbReference type="InterPro" id="IPR006680">
    <property type="entry name" value="Amidohydro-rel"/>
</dbReference>
<keyword evidence="5 8" id="KW-0456">Lyase</keyword>
<evidence type="ECO:0000256" key="5">
    <source>
        <dbReference type="ARBA" id="ARBA00023239"/>
    </source>
</evidence>
<evidence type="ECO:0000256" key="3">
    <source>
        <dbReference type="ARBA" id="ARBA00022793"/>
    </source>
</evidence>
<dbReference type="GO" id="GO:0016787">
    <property type="term" value="F:hydrolase activity"/>
    <property type="evidence" value="ECO:0007669"/>
    <property type="project" value="InterPro"/>
</dbReference>
<dbReference type="GO" id="GO:0005829">
    <property type="term" value="C:cytosol"/>
    <property type="evidence" value="ECO:0007669"/>
    <property type="project" value="TreeGrafter"/>
</dbReference>
<dbReference type="EC" id="4.1.1.52" evidence="7"/>
<evidence type="ECO:0000256" key="1">
    <source>
        <dbReference type="ARBA" id="ARBA00005871"/>
    </source>
</evidence>
<dbReference type="SUPFAM" id="SSF51556">
    <property type="entry name" value="Metallo-dependent hydrolases"/>
    <property type="match status" value="1"/>
</dbReference>
<evidence type="ECO:0000256" key="6">
    <source>
        <dbReference type="ARBA" id="ARBA00036832"/>
    </source>
</evidence>
<keyword evidence="4" id="KW-0862">Zinc</keyword>
<dbReference type="Proteomes" id="UP000054481">
    <property type="component" value="Unassembled WGS sequence"/>
</dbReference>
<dbReference type="GO" id="GO:0047596">
    <property type="term" value="F:6-methylsalicylate decarboxylase activity"/>
    <property type="evidence" value="ECO:0007669"/>
    <property type="project" value="UniProtKB-EC"/>
</dbReference>
<keyword evidence="3 8" id="KW-0210">Decarboxylase</keyword>
<sequence length="327" mass="35982">MGNAVASPKIDVHHHIIPPAFKKAWEDNPALSQGFKLPSWSPGESLEFMQRHNISTSILSLGAPATSMGVDGHAVAAFCREMNRYAADLCKQHPRKFGFMATLPSLEDTAACIEELCYALDELGADGVNLLTSYGGKYLGHPQFGPVWDELDRRSAVVFIHPGLETAGDPIREPRVLPAPIVDWTHETTRTATHLITTGTFRRHAACKIILPHGGGTLPYVARRVATLSAAFGLVDGGKTAEEFLDEARSFYYDVAFAGYQEPLRLLLDFAKPGHVLYGSDYPFGREAMVEEQLKAVDKIIDMRVDADDIRRGAAIRLWPRLGRDAD</sequence>
<evidence type="ECO:0000256" key="8">
    <source>
        <dbReference type="RuleBase" id="RU366045"/>
    </source>
</evidence>
<feature type="domain" description="Amidohydrolase-related" evidence="9">
    <location>
        <begin position="10"/>
        <end position="320"/>
    </location>
</feature>
<dbReference type="OrthoDB" id="2832284at2759"/>
<evidence type="ECO:0000313" key="10">
    <source>
        <dbReference type="EMBL" id="KJZ75228.1"/>
    </source>
</evidence>
<accession>A0A0F7ZUP6</accession>
<dbReference type="Gene3D" id="3.20.20.140">
    <property type="entry name" value="Metal-dependent hydrolases"/>
    <property type="match status" value="1"/>
</dbReference>
<dbReference type="Pfam" id="PF04909">
    <property type="entry name" value="Amidohydro_2"/>
    <property type="match status" value="1"/>
</dbReference>
<dbReference type="PANTHER" id="PTHR21240:SF29">
    <property type="entry name" value="AMIDOHYDROLASE-RELATED DOMAIN-CONTAINING PROTEIN"/>
    <property type="match status" value="1"/>
</dbReference>
<organism evidence="10 11">
    <name type="scientific">Hirsutella minnesotensis 3608</name>
    <dbReference type="NCBI Taxonomy" id="1043627"/>
    <lineage>
        <taxon>Eukaryota</taxon>
        <taxon>Fungi</taxon>
        <taxon>Dikarya</taxon>
        <taxon>Ascomycota</taxon>
        <taxon>Pezizomycotina</taxon>
        <taxon>Sordariomycetes</taxon>
        <taxon>Hypocreomycetidae</taxon>
        <taxon>Hypocreales</taxon>
        <taxon>Ophiocordycipitaceae</taxon>
        <taxon>Hirsutella</taxon>
    </lineage>
</organism>
<name>A0A0F7ZUP6_9HYPO</name>
<evidence type="ECO:0000313" key="11">
    <source>
        <dbReference type="Proteomes" id="UP000054481"/>
    </source>
</evidence>
<dbReference type="InterPro" id="IPR032465">
    <property type="entry name" value="ACMSD"/>
</dbReference>
<protein>
    <recommendedName>
        <fullName evidence="7">6-methylsalicylate decarboxylase</fullName>
        <ecNumber evidence="7">4.1.1.52</ecNumber>
    </recommendedName>
</protein>
<keyword evidence="2" id="KW-0479">Metal-binding</keyword>
<dbReference type="AlphaFoldDB" id="A0A0F7ZUP6"/>
<comment type="catalytic activity">
    <reaction evidence="6">
        <text>6-methylsalicylate + H(+) = 3-methylphenol + CO2</text>
        <dbReference type="Rhea" id="RHEA:23112"/>
        <dbReference type="ChEBI" id="CHEBI:15378"/>
        <dbReference type="ChEBI" id="CHEBI:16526"/>
        <dbReference type="ChEBI" id="CHEBI:17231"/>
        <dbReference type="ChEBI" id="CHEBI:36658"/>
        <dbReference type="EC" id="4.1.1.52"/>
    </reaction>
    <physiologicalReaction direction="left-to-right" evidence="6">
        <dbReference type="Rhea" id="RHEA:23113"/>
    </physiologicalReaction>
</comment>
<dbReference type="GO" id="GO:0019748">
    <property type="term" value="P:secondary metabolic process"/>
    <property type="evidence" value="ECO:0007669"/>
    <property type="project" value="TreeGrafter"/>
</dbReference>
<evidence type="ECO:0000256" key="4">
    <source>
        <dbReference type="ARBA" id="ARBA00022833"/>
    </source>
</evidence>
<dbReference type="PANTHER" id="PTHR21240">
    <property type="entry name" value="2-AMINO-3-CARBOXYLMUCONATE-6-SEMIALDEHYDE DECARBOXYLASE"/>
    <property type="match status" value="1"/>
</dbReference>
<gene>
    <name evidence="10" type="ORF">HIM_05422</name>
</gene>